<sequence>MIDEDDDDQKNAPPPINRFSGTISFNRSKKKIGLQSRNLEQVRRRPKRPNKNPSKESTLENMLKKRRG</sequence>
<dbReference type="AlphaFoldDB" id="A0A382GYC6"/>
<dbReference type="EMBL" id="UINC01058150">
    <property type="protein sequence ID" value="SVB80086.1"/>
    <property type="molecule type" value="Genomic_DNA"/>
</dbReference>
<protein>
    <submittedName>
        <fullName evidence="2">Uncharacterized protein</fullName>
    </submittedName>
</protein>
<evidence type="ECO:0000313" key="2">
    <source>
        <dbReference type="EMBL" id="SVB80086.1"/>
    </source>
</evidence>
<proteinExistence type="predicted"/>
<evidence type="ECO:0000256" key="1">
    <source>
        <dbReference type="SAM" id="MobiDB-lite"/>
    </source>
</evidence>
<reference evidence="2" key="1">
    <citation type="submission" date="2018-05" db="EMBL/GenBank/DDBJ databases">
        <authorList>
            <person name="Lanie J.A."/>
            <person name="Ng W.-L."/>
            <person name="Kazmierczak K.M."/>
            <person name="Andrzejewski T.M."/>
            <person name="Davidsen T.M."/>
            <person name="Wayne K.J."/>
            <person name="Tettelin H."/>
            <person name="Glass J.I."/>
            <person name="Rusch D."/>
            <person name="Podicherti R."/>
            <person name="Tsui H.-C.T."/>
            <person name="Winkler M.E."/>
        </authorList>
    </citation>
    <scope>NUCLEOTIDE SEQUENCE</scope>
</reference>
<feature type="region of interest" description="Disordered" evidence="1">
    <location>
        <begin position="1"/>
        <end position="68"/>
    </location>
</feature>
<gene>
    <name evidence="2" type="ORF">METZ01_LOCUS232940</name>
</gene>
<name>A0A382GYC6_9ZZZZ</name>
<organism evidence="2">
    <name type="scientific">marine metagenome</name>
    <dbReference type="NCBI Taxonomy" id="408172"/>
    <lineage>
        <taxon>unclassified sequences</taxon>
        <taxon>metagenomes</taxon>
        <taxon>ecological metagenomes</taxon>
    </lineage>
</organism>
<accession>A0A382GYC6</accession>